<evidence type="ECO:0000313" key="8">
    <source>
        <dbReference type="EMBL" id="ROR67121.1"/>
    </source>
</evidence>
<dbReference type="PANTHER" id="PTHR12592">
    <property type="entry name" value="ATP-DEPENDENT (S)-NAD(P)H-HYDRATE DEHYDRATASE FAMILY MEMBER"/>
    <property type="match status" value="1"/>
</dbReference>
<dbReference type="HAMAP" id="MF_01965">
    <property type="entry name" value="NADHX_dehydratase"/>
    <property type="match status" value="1"/>
</dbReference>
<evidence type="ECO:0000259" key="7">
    <source>
        <dbReference type="PROSITE" id="PS51383"/>
    </source>
</evidence>
<dbReference type="PROSITE" id="PS01050">
    <property type="entry name" value="YJEF_C_2"/>
    <property type="match status" value="1"/>
</dbReference>
<evidence type="ECO:0000256" key="2">
    <source>
        <dbReference type="ARBA" id="ARBA00022840"/>
    </source>
</evidence>
<proteinExistence type="inferred from homology"/>
<feature type="domain" description="YjeF C-terminal" evidence="7">
    <location>
        <begin position="4"/>
        <end position="271"/>
    </location>
</feature>
<comment type="catalytic activity">
    <reaction evidence="6">
        <text>(6S)-NADHX + ADP = AMP + phosphate + NADH + H(+)</text>
        <dbReference type="Rhea" id="RHEA:32223"/>
        <dbReference type="ChEBI" id="CHEBI:15378"/>
        <dbReference type="ChEBI" id="CHEBI:43474"/>
        <dbReference type="ChEBI" id="CHEBI:57945"/>
        <dbReference type="ChEBI" id="CHEBI:64074"/>
        <dbReference type="ChEBI" id="CHEBI:456215"/>
        <dbReference type="ChEBI" id="CHEBI:456216"/>
        <dbReference type="EC" id="4.2.1.136"/>
    </reaction>
</comment>
<feature type="binding site" evidence="6">
    <location>
        <position position="39"/>
    </location>
    <ligand>
        <name>(6S)-NADPHX</name>
        <dbReference type="ChEBI" id="CHEBI:64076"/>
    </ligand>
</feature>
<dbReference type="Proteomes" id="UP000275456">
    <property type="component" value="Unassembled WGS sequence"/>
</dbReference>
<dbReference type="InterPro" id="IPR000631">
    <property type="entry name" value="CARKD"/>
</dbReference>
<feature type="binding site" evidence="6">
    <location>
        <position position="89"/>
    </location>
    <ligand>
        <name>(6S)-NADPHX</name>
        <dbReference type="ChEBI" id="CHEBI:64076"/>
    </ligand>
</feature>
<evidence type="ECO:0000256" key="6">
    <source>
        <dbReference type="HAMAP-Rule" id="MF_01965"/>
    </source>
</evidence>
<comment type="subunit">
    <text evidence="6">Homotetramer.</text>
</comment>
<dbReference type="SUPFAM" id="SSF53613">
    <property type="entry name" value="Ribokinase-like"/>
    <property type="match status" value="1"/>
</dbReference>
<keyword evidence="2 6" id="KW-0067">ATP-binding</keyword>
<dbReference type="GO" id="GO:0005524">
    <property type="term" value="F:ATP binding"/>
    <property type="evidence" value="ECO:0007669"/>
    <property type="project" value="UniProtKB-KW"/>
</dbReference>
<dbReference type="InterPro" id="IPR029056">
    <property type="entry name" value="Ribokinase-like"/>
</dbReference>
<comment type="function">
    <text evidence="6">Catalyzes the dehydration of the S-form of NAD(P)HX at the expense of ADP, which is converted to AMP. Together with NAD(P)HX epimerase, which catalyzes the epimerization of the S- and R-forms, the enzyme allows the repair of both epimers of NAD(P)HX, a damaged form of NAD(P)H that is a result of enzymatic or heat-dependent hydration.</text>
</comment>
<dbReference type="Pfam" id="PF01256">
    <property type="entry name" value="Carb_kinase"/>
    <property type="match status" value="1"/>
</dbReference>
<dbReference type="EMBL" id="RKHJ01000001">
    <property type="protein sequence ID" value="ROR67121.1"/>
    <property type="molecule type" value="Genomic_DNA"/>
</dbReference>
<dbReference type="Gene3D" id="3.40.1190.20">
    <property type="match status" value="1"/>
</dbReference>
<accession>A0A3N2AVR6</accession>
<protein>
    <recommendedName>
        <fullName evidence="6">ADP-dependent (S)-NAD(P)H-hydrate dehydratase</fullName>
        <ecNumber evidence="6">4.2.1.136</ecNumber>
    </recommendedName>
    <alternativeName>
        <fullName evidence="6">ADP-dependent NAD(P)HX dehydratase</fullName>
    </alternativeName>
</protein>
<comment type="caution">
    <text evidence="8">The sequence shown here is derived from an EMBL/GenBank/DDBJ whole genome shotgun (WGS) entry which is preliminary data.</text>
</comment>
<dbReference type="GO" id="GO:0052855">
    <property type="term" value="F:ADP-dependent NAD(P)H-hydrate dehydratase activity"/>
    <property type="evidence" value="ECO:0007669"/>
    <property type="project" value="UniProtKB-UniRule"/>
</dbReference>
<comment type="cofactor">
    <cofactor evidence="6">
        <name>Mg(2+)</name>
        <dbReference type="ChEBI" id="CHEBI:18420"/>
    </cofactor>
</comment>
<dbReference type="GO" id="GO:0110051">
    <property type="term" value="P:metabolite repair"/>
    <property type="evidence" value="ECO:0007669"/>
    <property type="project" value="TreeGrafter"/>
</dbReference>
<dbReference type="CDD" id="cd01171">
    <property type="entry name" value="YXKO-related"/>
    <property type="match status" value="1"/>
</dbReference>
<keyword evidence="1 6" id="KW-0547">Nucleotide-binding</keyword>
<feature type="binding site" evidence="6">
    <location>
        <position position="207"/>
    </location>
    <ligand>
        <name>(6S)-NADPHX</name>
        <dbReference type="ChEBI" id="CHEBI:64076"/>
    </ligand>
</feature>
<evidence type="ECO:0000256" key="1">
    <source>
        <dbReference type="ARBA" id="ARBA00022741"/>
    </source>
</evidence>
<dbReference type="GO" id="GO:0052856">
    <property type="term" value="F:NAD(P)HX epimerase activity"/>
    <property type="evidence" value="ECO:0007669"/>
    <property type="project" value="TreeGrafter"/>
</dbReference>
<dbReference type="InterPro" id="IPR017953">
    <property type="entry name" value="Carbohydrate_kinase_pred_CS"/>
</dbReference>
<feature type="binding site" evidence="6">
    <location>
        <position position="135"/>
    </location>
    <ligand>
        <name>(6S)-NADPHX</name>
        <dbReference type="ChEBI" id="CHEBI:64076"/>
    </ligand>
</feature>
<keyword evidence="4 6" id="KW-0520">NAD</keyword>
<comment type="catalytic activity">
    <reaction evidence="6">
        <text>(6S)-NADPHX + ADP = AMP + phosphate + NADPH + H(+)</text>
        <dbReference type="Rhea" id="RHEA:32235"/>
        <dbReference type="ChEBI" id="CHEBI:15378"/>
        <dbReference type="ChEBI" id="CHEBI:43474"/>
        <dbReference type="ChEBI" id="CHEBI:57783"/>
        <dbReference type="ChEBI" id="CHEBI:64076"/>
        <dbReference type="ChEBI" id="CHEBI:456215"/>
        <dbReference type="ChEBI" id="CHEBI:456216"/>
        <dbReference type="EC" id="4.2.1.136"/>
    </reaction>
</comment>
<dbReference type="EC" id="4.2.1.136" evidence="6"/>
<feature type="binding site" evidence="6">
    <location>
        <begin position="177"/>
        <end position="181"/>
    </location>
    <ligand>
        <name>AMP</name>
        <dbReference type="ChEBI" id="CHEBI:456215"/>
    </ligand>
</feature>
<feature type="binding site" evidence="6">
    <location>
        <position position="206"/>
    </location>
    <ligand>
        <name>AMP</name>
        <dbReference type="ChEBI" id="CHEBI:456215"/>
    </ligand>
</feature>
<organism evidence="8 9">
    <name type="scientific">Agrococcus jenensis</name>
    <dbReference type="NCBI Taxonomy" id="46353"/>
    <lineage>
        <taxon>Bacteria</taxon>
        <taxon>Bacillati</taxon>
        <taxon>Actinomycetota</taxon>
        <taxon>Actinomycetes</taxon>
        <taxon>Micrococcales</taxon>
        <taxon>Microbacteriaceae</taxon>
        <taxon>Agrococcus</taxon>
    </lineage>
</organism>
<evidence type="ECO:0000256" key="4">
    <source>
        <dbReference type="ARBA" id="ARBA00023027"/>
    </source>
</evidence>
<dbReference type="GO" id="GO:0046496">
    <property type="term" value="P:nicotinamide nucleotide metabolic process"/>
    <property type="evidence" value="ECO:0007669"/>
    <property type="project" value="UniProtKB-UniRule"/>
</dbReference>
<sequence>MLWTEADTAARIAVPDAFADKHRRGVLGAIVGSERYPGAAVLGVEAAHRTGLGMVRLIAPRRVEDLVLARRPEVVTGDGRVEAWLVGSGQDARLRSPSLAATLHAALGSGAPIVLDAGALDLAAQAAGAAVVTPHHGELVRMLAHVGIETHADAVRGAPAEWAGRAAESFDAVVLLKGAESVVAAPDGSVIRLPPATHWLATAGSGDVLAGILGALVATHAGEVHADAARLAELAASAAVVHSLAAARASGGGPLVALDVAEAVPATIAALLAA</sequence>
<keyword evidence="8" id="KW-0808">Transferase</keyword>
<keyword evidence="3 6" id="KW-0521">NADP</keyword>
<keyword evidence="9" id="KW-1185">Reference proteome</keyword>
<keyword evidence="5 6" id="KW-0456">Lyase</keyword>
<comment type="similarity">
    <text evidence="6">Belongs to the NnrD/CARKD family.</text>
</comment>
<dbReference type="PANTHER" id="PTHR12592:SF0">
    <property type="entry name" value="ATP-DEPENDENT (S)-NAD(P)H-HYDRATE DEHYDRATASE"/>
    <property type="match status" value="1"/>
</dbReference>
<evidence type="ECO:0000256" key="5">
    <source>
        <dbReference type="ARBA" id="ARBA00023239"/>
    </source>
</evidence>
<dbReference type="GO" id="GO:0016301">
    <property type="term" value="F:kinase activity"/>
    <property type="evidence" value="ECO:0007669"/>
    <property type="project" value="UniProtKB-KW"/>
</dbReference>
<evidence type="ECO:0000256" key="3">
    <source>
        <dbReference type="ARBA" id="ARBA00022857"/>
    </source>
</evidence>
<dbReference type="RefSeq" id="WP_123698024.1">
    <property type="nucleotide sequence ID" value="NZ_RKHJ01000001.1"/>
</dbReference>
<dbReference type="PROSITE" id="PS51383">
    <property type="entry name" value="YJEF_C_3"/>
    <property type="match status" value="1"/>
</dbReference>
<name>A0A3N2AVR6_9MICO</name>
<dbReference type="OrthoDB" id="9806925at2"/>
<dbReference type="AlphaFoldDB" id="A0A3N2AVR6"/>
<reference evidence="8 9" key="1">
    <citation type="submission" date="2018-11" db="EMBL/GenBank/DDBJ databases">
        <title>Sequencing the genomes of 1000 actinobacteria strains.</title>
        <authorList>
            <person name="Klenk H.-P."/>
        </authorList>
    </citation>
    <scope>NUCLEOTIDE SEQUENCE [LARGE SCALE GENOMIC DNA]</scope>
    <source>
        <strain evidence="8 9">DSM 9580</strain>
    </source>
</reference>
<evidence type="ECO:0000313" key="9">
    <source>
        <dbReference type="Proteomes" id="UP000275456"/>
    </source>
</evidence>
<keyword evidence="8" id="KW-0418">Kinase</keyword>
<gene>
    <name evidence="6" type="primary">nnrD</name>
    <name evidence="8" type="ORF">EDD26_2524</name>
</gene>